<accession>A0A0F9NCG5</accession>
<dbReference type="AlphaFoldDB" id="A0A0F9NCG5"/>
<dbReference type="EMBL" id="LAZR01008387">
    <property type="protein sequence ID" value="KKM79082.1"/>
    <property type="molecule type" value="Genomic_DNA"/>
</dbReference>
<organism evidence="1">
    <name type="scientific">marine sediment metagenome</name>
    <dbReference type="NCBI Taxonomy" id="412755"/>
    <lineage>
        <taxon>unclassified sequences</taxon>
        <taxon>metagenomes</taxon>
        <taxon>ecological metagenomes</taxon>
    </lineage>
</organism>
<name>A0A0F9NCG5_9ZZZZ</name>
<evidence type="ECO:0008006" key="2">
    <source>
        <dbReference type="Google" id="ProtNLM"/>
    </source>
</evidence>
<gene>
    <name evidence="1" type="ORF">LCGC14_1353450</name>
</gene>
<sequence length="293" mass="30890">MPTSKKDFGRHLFGSLHSTDASGVILIPMWDNDGDQFHLSLLNHLNIQDASIIAVASGDTYMFWDQGDIELVITTATTATDVVTIAGDLTNRFSVGDTIYIYGSTGNDGEDTITSISYDPGTNLTTIGVAVLADGTDDGKVAGTYYEIATADAGSNFFTITGDYRREFKIGRLFVVDGSTGNDAGGADYTVTNVSYSSTTGTTTITVASVVDSTNDGYIIPQATMFAGGTLLRGTYTANSGHSKRYNRFVVTGQPGAALYGQAASGAVDFEFHALLQTNLAKTGPNPAGYHVE</sequence>
<proteinExistence type="predicted"/>
<evidence type="ECO:0000313" key="1">
    <source>
        <dbReference type="EMBL" id="KKM79082.1"/>
    </source>
</evidence>
<protein>
    <recommendedName>
        <fullName evidence="2">Ubiquitin-activating enzyme E1 FCCH domain-containing protein</fullName>
    </recommendedName>
</protein>
<reference evidence="1" key="1">
    <citation type="journal article" date="2015" name="Nature">
        <title>Complex archaea that bridge the gap between prokaryotes and eukaryotes.</title>
        <authorList>
            <person name="Spang A."/>
            <person name="Saw J.H."/>
            <person name="Jorgensen S.L."/>
            <person name="Zaremba-Niedzwiedzka K."/>
            <person name="Martijn J."/>
            <person name="Lind A.E."/>
            <person name="van Eijk R."/>
            <person name="Schleper C."/>
            <person name="Guy L."/>
            <person name="Ettema T.J."/>
        </authorList>
    </citation>
    <scope>NUCLEOTIDE SEQUENCE</scope>
</reference>
<comment type="caution">
    <text evidence="1">The sequence shown here is derived from an EMBL/GenBank/DDBJ whole genome shotgun (WGS) entry which is preliminary data.</text>
</comment>